<organism evidence="1 2">
    <name type="scientific">Pangasianodon gigas</name>
    <name type="common">Mekong giant catfish</name>
    <name type="synonym">Pangasius gigas</name>
    <dbReference type="NCBI Taxonomy" id="30993"/>
    <lineage>
        <taxon>Eukaryota</taxon>
        <taxon>Metazoa</taxon>
        <taxon>Chordata</taxon>
        <taxon>Craniata</taxon>
        <taxon>Vertebrata</taxon>
        <taxon>Euteleostomi</taxon>
        <taxon>Actinopterygii</taxon>
        <taxon>Neopterygii</taxon>
        <taxon>Teleostei</taxon>
        <taxon>Ostariophysi</taxon>
        <taxon>Siluriformes</taxon>
        <taxon>Pangasiidae</taxon>
        <taxon>Pangasianodon</taxon>
    </lineage>
</organism>
<name>A0ACC5X6T9_PANGG</name>
<protein>
    <submittedName>
        <fullName evidence="1">Uncharacterized protein</fullName>
    </submittedName>
</protein>
<keyword evidence="2" id="KW-1185">Reference proteome</keyword>
<dbReference type="EMBL" id="CM040467">
    <property type="protein sequence ID" value="MCI4386250.1"/>
    <property type="molecule type" value="Genomic_DNA"/>
</dbReference>
<proteinExistence type="predicted"/>
<evidence type="ECO:0000313" key="2">
    <source>
        <dbReference type="Proteomes" id="UP000829447"/>
    </source>
</evidence>
<reference evidence="1 2" key="1">
    <citation type="journal article" date="2022" name="bioRxiv">
        <title>An ancient truncated duplication of the anti-Mullerian hormone receptor type 2 gene is a potential conserved master sex determinant in the Pangasiidae catfish family.</title>
        <authorList>
            <person name="Wen M."/>
            <person name="Pan Q."/>
            <person name="Jouanno E."/>
            <person name="Montfort J."/>
            <person name="Zahm M."/>
            <person name="Cabau C."/>
            <person name="Klopp C."/>
            <person name="Iampietro C."/>
            <person name="Roques C."/>
            <person name="Bouchez O."/>
            <person name="Castinel A."/>
            <person name="Donnadieu C."/>
            <person name="Parrinello H."/>
            <person name="Poncet C."/>
            <person name="Belmonte E."/>
            <person name="Gautier V."/>
            <person name="Avarre J.-C."/>
            <person name="Dugue R."/>
            <person name="Gustiano R."/>
            <person name="Ha T.T.T."/>
            <person name="Campet M."/>
            <person name="Sriphairoj K."/>
            <person name="Ribolli J."/>
            <person name="de Almeida F.L."/>
            <person name="Desvignes T."/>
            <person name="Postlethwait J.H."/>
            <person name="Bucao C.F."/>
            <person name="Robinson-Rechavi M."/>
            <person name="Bobe J."/>
            <person name="Herpin A."/>
            <person name="Guiguen Y."/>
        </authorList>
    </citation>
    <scope>NUCLEOTIDE SEQUENCE [LARGE SCALE GENOMIC DNA]</scope>
    <source>
        <strain evidence="1">YG-Dec2019</strain>
    </source>
</reference>
<evidence type="ECO:0000313" key="1">
    <source>
        <dbReference type="EMBL" id="MCI4386250.1"/>
    </source>
</evidence>
<comment type="caution">
    <text evidence="1">The sequence shown here is derived from an EMBL/GenBank/DDBJ whole genome shotgun (WGS) entry which is preliminary data.</text>
</comment>
<accession>A0ACC5X6T9</accession>
<dbReference type="Proteomes" id="UP000829447">
    <property type="component" value="Linkage Group LG14"/>
</dbReference>
<gene>
    <name evidence="1" type="ORF">PGIGA_G00060110</name>
</gene>
<sequence>METVRQNKVFLIDTLSADASIVLQHVQNDNVITRRDYNNLNQPNHTQEQIIIKLLDNVTNKGNEACHKFLKLLEKEELQEIFPQLKELFTPDQTSYNQSSHHPSNCT</sequence>